<keyword evidence="5 14" id="KW-0812">Transmembrane</keyword>
<dbReference type="CDD" id="cd08766">
    <property type="entry name" value="Cyt_b561_ACYB-1_like"/>
    <property type="match status" value="1"/>
</dbReference>
<keyword evidence="17" id="KW-1185">Reference proteome</keyword>
<evidence type="ECO:0000256" key="9">
    <source>
        <dbReference type="ARBA" id="ARBA00023002"/>
    </source>
</evidence>
<keyword evidence="10" id="KW-0408">Iron</keyword>
<reference evidence="16" key="1">
    <citation type="submission" date="2020-10" db="EMBL/GenBank/DDBJ databases">
        <authorList>
            <person name="Han B."/>
            <person name="Lu T."/>
            <person name="Zhao Q."/>
            <person name="Huang X."/>
            <person name="Zhao Y."/>
        </authorList>
    </citation>
    <scope>NUCLEOTIDE SEQUENCE</scope>
</reference>
<accession>A0A811MHB5</accession>
<dbReference type="GO" id="GO:0016491">
    <property type="term" value="F:oxidoreductase activity"/>
    <property type="evidence" value="ECO:0007669"/>
    <property type="project" value="UniProtKB-KW"/>
</dbReference>
<dbReference type="GO" id="GO:0046872">
    <property type="term" value="F:metal ion binding"/>
    <property type="evidence" value="ECO:0007669"/>
    <property type="project" value="UniProtKB-KW"/>
</dbReference>
<keyword evidence="9" id="KW-0560">Oxidoreductase</keyword>
<dbReference type="GO" id="GO:0016020">
    <property type="term" value="C:membrane"/>
    <property type="evidence" value="ECO:0007669"/>
    <property type="project" value="UniProtKB-SubCell"/>
</dbReference>
<comment type="cofactor">
    <cofactor evidence="1">
        <name>heme b</name>
        <dbReference type="ChEBI" id="CHEBI:60344"/>
    </cofactor>
</comment>
<evidence type="ECO:0000256" key="3">
    <source>
        <dbReference type="ARBA" id="ARBA00022448"/>
    </source>
</evidence>
<evidence type="ECO:0000256" key="7">
    <source>
        <dbReference type="ARBA" id="ARBA00022982"/>
    </source>
</evidence>
<dbReference type="EMBL" id="CAJGYO010000001">
    <property type="protein sequence ID" value="CAD6205510.1"/>
    <property type="molecule type" value="Genomic_DNA"/>
</dbReference>
<keyword evidence="4" id="KW-0349">Heme</keyword>
<keyword evidence="8 14" id="KW-1133">Transmembrane helix</keyword>
<organism evidence="16 17">
    <name type="scientific">Miscanthus lutarioriparius</name>
    <dbReference type="NCBI Taxonomy" id="422564"/>
    <lineage>
        <taxon>Eukaryota</taxon>
        <taxon>Viridiplantae</taxon>
        <taxon>Streptophyta</taxon>
        <taxon>Embryophyta</taxon>
        <taxon>Tracheophyta</taxon>
        <taxon>Spermatophyta</taxon>
        <taxon>Magnoliopsida</taxon>
        <taxon>Liliopsida</taxon>
        <taxon>Poales</taxon>
        <taxon>Poaceae</taxon>
        <taxon>PACMAD clade</taxon>
        <taxon>Panicoideae</taxon>
        <taxon>Andropogonodae</taxon>
        <taxon>Andropogoneae</taxon>
        <taxon>Saccharinae</taxon>
        <taxon>Miscanthus</taxon>
    </lineage>
</organism>
<evidence type="ECO:0000256" key="13">
    <source>
        <dbReference type="SAM" id="MobiDB-lite"/>
    </source>
</evidence>
<evidence type="ECO:0000256" key="8">
    <source>
        <dbReference type="ARBA" id="ARBA00022989"/>
    </source>
</evidence>
<feature type="region of interest" description="Disordered" evidence="13">
    <location>
        <begin position="1"/>
        <end position="31"/>
    </location>
</feature>
<evidence type="ECO:0000256" key="12">
    <source>
        <dbReference type="ARBA" id="ARBA00053762"/>
    </source>
</evidence>
<dbReference type="Proteomes" id="UP000604825">
    <property type="component" value="Unassembled WGS sequence"/>
</dbReference>
<protein>
    <recommendedName>
        <fullName evidence="15">Cytochrome b561 domain-containing protein</fullName>
    </recommendedName>
</protein>
<dbReference type="Gene3D" id="1.20.120.1770">
    <property type="match status" value="1"/>
</dbReference>
<feature type="transmembrane region" description="Helical" evidence="14">
    <location>
        <begin position="113"/>
        <end position="134"/>
    </location>
</feature>
<dbReference type="FunFam" id="1.20.120.1770:FF:000001">
    <property type="entry name" value="Cytochrome b reductase 1"/>
    <property type="match status" value="1"/>
</dbReference>
<dbReference type="PANTHER" id="PTHR10106:SF18">
    <property type="entry name" value="CYTOCHROME B561"/>
    <property type="match status" value="1"/>
</dbReference>
<keyword evidence="6" id="KW-0479">Metal-binding</keyword>
<dbReference type="OrthoDB" id="907479at2759"/>
<evidence type="ECO:0000256" key="5">
    <source>
        <dbReference type="ARBA" id="ARBA00022692"/>
    </source>
</evidence>
<keyword evidence="11 14" id="KW-0472">Membrane</keyword>
<evidence type="ECO:0000313" key="16">
    <source>
        <dbReference type="EMBL" id="CAD6205510.1"/>
    </source>
</evidence>
<feature type="transmembrane region" description="Helical" evidence="14">
    <location>
        <begin position="194"/>
        <end position="216"/>
    </location>
</feature>
<feature type="compositionally biased region" description="Low complexity" evidence="13">
    <location>
        <begin position="10"/>
        <end position="31"/>
    </location>
</feature>
<comment type="subcellular location">
    <subcellularLocation>
        <location evidence="2">Membrane</location>
        <topology evidence="2">Multi-pass membrane protein</topology>
    </subcellularLocation>
</comment>
<evidence type="ECO:0000259" key="15">
    <source>
        <dbReference type="PROSITE" id="PS50939"/>
    </source>
</evidence>
<sequence length="232" mass="25325">MAATFPTSRSPAMATACPSPSSPAMAATSPSTALAAPLLRRAPGSLRRRRSSRAAARPDPEERSIMSYKIWPWSHDANKMVHMLLHTVALFLGSVGIYAAFKFHNESGIDNLYSLHSWVGLGTICLYGIQWLLGVTTFFFPGASPTIRRRMLPWHIRAGLVVYILALLAAELGFLEKLTFLQAAGFGRYSSEALLVNFTALLILLLGASVVLYVTAPMHNEHTQGYSAVHKP</sequence>
<comment type="function">
    <text evidence="12">Two-heme-containing cytochrome. Catalyzes ascorbate-dependent trans-membrane electron transfer by utilizing a concerted H(+)/e(-) transfer mechanism.</text>
</comment>
<evidence type="ECO:0000313" key="17">
    <source>
        <dbReference type="Proteomes" id="UP000604825"/>
    </source>
</evidence>
<gene>
    <name evidence="16" type="ORF">NCGR_LOCUS3341</name>
</gene>
<name>A0A811MHB5_9POAL</name>
<dbReference type="InterPro" id="IPR043205">
    <property type="entry name" value="CYB561/CYBRD1-like"/>
</dbReference>
<proteinExistence type="predicted"/>
<feature type="transmembrane region" description="Helical" evidence="14">
    <location>
        <begin position="154"/>
        <end position="174"/>
    </location>
</feature>
<dbReference type="PROSITE" id="PS50939">
    <property type="entry name" value="CYTOCHROME_B561"/>
    <property type="match status" value="1"/>
</dbReference>
<feature type="region of interest" description="Disordered" evidence="13">
    <location>
        <begin position="41"/>
        <end position="60"/>
    </location>
</feature>
<comment type="caution">
    <text evidence="16">The sequence shown here is derived from an EMBL/GenBank/DDBJ whole genome shotgun (WGS) entry which is preliminary data.</text>
</comment>
<evidence type="ECO:0000256" key="11">
    <source>
        <dbReference type="ARBA" id="ARBA00023136"/>
    </source>
</evidence>
<evidence type="ECO:0000256" key="14">
    <source>
        <dbReference type="SAM" id="Phobius"/>
    </source>
</evidence>
<feature type="transmembrane region" description="Helical" evidence="14">
    <location>
        <begin position="80"/>
        <end position="101"/>
    </location>
</feature>
<dbReference type="AlphaFoldDB" id="A0A811MHB5"/>
<evidence type="ECO:0000256" key="2">
    <source>
        <dbReference type="ARBA" id="ARBA00004141"/>
    </source>
</evidence>
<evidence type="ECO:0000256" key="1">
    <source>
        <dbReference type="ARBA" id="ARBA00001970"/>
    </source>
</evidence>
<evidence type="ECO:0000256" key="4">
    <source>
        <dbReference type="ARBA" id="ARBA00022617"/>
    </source>
</evidence>
<keyword evidence="7" id="KW-0249">Electron transport</keyword>
<evidence type="ECO:0000256" key="10">
    <source>
        <dbReference type="ARBA" id="ARBA00023004"/>
    </source>
</evidence>
<dbReference type="InterPro" id="IPR006593">
    <property type="entry name" value="Cyt_b561/ferric_Rdtase_TM"/>
</dbReference>
<keyword evidence="3" id="KW-0813">Transport</keyword>
<dbReference type="Pfam" id="PF03188">
    <property type="entry name" value="Cytochrom_B561"/>
    <property type="match status" value="1"/>
</dbReference>
<evidence type="ECO:0000256" key="6">
    <source>
        <dbReference type="ARBA" id="ARBA00022723"/>
    </source>
</evidence>
<feature type="domain" description="Cytochrome b561" evidence="15">
    <location>
        <begin position="1"/>
        <end position="215"/>
    </location>
</feature>
<dbReference type="PANTHER" id="PTHR10106">
    <property type="entry name" value="CYTOCHROME B561-RELATED"/>
    <property type="match status" value="1"/>
</dbReference>
<dbReference type="SMART" id="SM00665">
    <property type="entry name" value="B561"/>
    <property type="match status" value="1"/>
</dbReference>